<comment type="caution">
    <text evidence="1">The sequence shown here is derived from an EMBL/GenBank/DDBJ whole genome shotgun (WGS) entry which is preliminary data.</text>
</comment>
<organism evidence="1 2">
    <name type="scientific">Protopolystoma xenopodis</name>
    <dbReference type="NCBI Taxonomy" id="117903"/>
    <lineage>
        <taxon>Eukaryota</taxon>
        <taxon>Metazoa</taxon>
        <taxon>Spiralia</taxon>
        <taxon>Lophotrochozoa</taxon>
        <taxon>Platyhelminthes</taxon>
        <taxon>Monogenea</taxon>
        <taxon>Polyopisthocotylea</taxon>
        <taxon>Polystomatidea</taxon>
        <taxon>Polystomatidae</taxon>
        <taxon>Protopolystoma</taxon>
    </lineage>
</organism>
<accession>A0A3S5AYG7</accession>
<dbReference type="AlphaFoldDB" id="A0A3S5AYG7"/>
<dbReference type="Proteomes" id="UP000784294">
    <property type="component" value="Unassembled WGS sequence"/>
</dbReference>
<gene>
    <name evidence="1" type="ORF">PXEA_LOCUS21919</name>
</gene>
<dbReference type="EMBL" id="CAAALY010095357">
    <property type="protein sequence ID" value="VEL28479.1"/>
    <property type="molecule type" value="Genomic_DNA"/>
</dbReference>
<evidence type="ECO:0000313" key="2">
    <source>
        <dbReference type="Proteomes" id="UP000784294"/>
    </source>
</evidence>
<reference evidence="1" key="1">
    <citation type="submission" date="2018-11" db="EMBL/GenBank/DDBJ databases">
        <authorList>
            <consortium name="Pathogen Informatics"/>
        </authorList>
    </citation>
    <scope>NUCLEOTIDE SEQUENCE</scope>
</reference>
<evidence type="ECO:0000313" key="1">
    <source>
        <dbReference type="EMBL" id="VEL28479.1"/>
    </source>
</evidence>
<keyword evidence="2" id="KW-1185">Reference proteome</keyword>
<name>A0A3S5AYG7_9PLAT</name>
<sequence length="86" mass="9358">MHRSTESSPQLATVPGRGHLCGHLRQRSLVESELVSGRANWYIPEDQENPISGNTYSCLAGSDVAQYPGSLKLTRVSSSGQYVSDH</sequence>
<protein>
    <submittedName>
        <fullName evidence="1">Uncharacterized protein</fullName>
    </submittedName>
</protein>
<proteinExistence type="predicted"/>